<protein>
    <recommendedName>
        <fullName evidence="4">Transcriptional regulator</fullName>
    </recommendedName>
</protein>
<keyword evidence="1" id="KW-0812">Transmembrane</keyword>
<dbReference type="InterPro" id="IPR011990">
    <property type="entry name" value="TPR-like_helical_dom_sf"/>
</dbReference>
<evidence type="ECO:0000256" key="1">
    <source>
        <dbReference type="SAM" id="Phobius"/>
    </source>
</evidence>
<dbReference type="SUPFAM" id="SSF48452">
    <property type="entry name" value="TPR-like"/>
    <property type="match status" value="1"/>
</dbReference>
<gene>
    <name evidence="2" type="ORF">JCM14722_27320</name>
</gene>
<dbReference type="Proteomes" id="UP001061361">
    <property type="component" value="Chromosome"/>
</dbReference>
<reference evidence="2" key="1">
    <citation type="submission" date="2022-08" db="EMBL/GenBank/DDBJ databases">
        <title>Genome Sequence of the sulphate-reducing bacterium, Pseudodesulfovibrio portus JCM14722.</title>
        <authorList>
            <person name="Kondo R."/>
            <person name="Kataoka T."/>
        </authorList>
    </citation>
    <scope>NUCLEOTIDE SEQUENCE</scope>
    <source>
        <strain evidence="2">JCM 14722</strain>
    </source>
</reference>
<dbReference type="EMBL" id="AP026708">
    <property type="protein sequence ID" value="BDQ35190.1"/>
    <property type="molecule type" value="Genomic_DNA"/>
</dbReference>
<sequence length="217" mass="22635">MAESKTPQQDVLTDIEAHTPATLHPILEAAFTYRKQLIITVSVIVAVAAVYAGASAYTKRAITSSQADLGAILAQARGADKVAQLEQLVNDAHGAVKPAVILALAEASMDDGEFAKAAEYWGQVADKADGDTRLAARLGQAKAMLLAGKAAESLAALKGLAAEASEGYEIPLTRQIAVAAEAAGEKGEALAAYKKLAEKNVSDKPFVDYKISQLEAE</sequence>
<dbReference type="RefSeq" id="WP_264982080.1">
    <property type="nucleotide sequence ID" value="NZ_AP026708.1"/>
</dbReference>
<evidence type="ECO:0008006" key="4">
    <source>
        <dbReference type="Google" id="ProtNLM"/>
    </source>
</evidence>
<keyword evidence="1" id="KW-0472">Membrane</keyword>
<proteinExistence type="predicted"/>
<organism evidence="2 3">
    <name type="scientific">Pseudodesulfovibrio portus</name>
    <dbReference type="NCBI Taxonomy" id="231439"/>
    <lineage>
        <taxon>Bacteria</taxon>
        <taxon>Pseudomonadati</taxon>
        <taxon>Thermodesulfobacteriota</taxon>
        <taxon>Desulfovibrionia</taxon>
        <taxon>Desulfovibrionales</taxon>
        <taxon>Desulfovibrionaceae</taxon>
    </lineage>
</organism>
<feature type="transmembrane region" description="Helical" evidence="1">
    <location>
        <begin position="37"/>
        <end position="57"/>
    </location>
</feature>
<evidence type="ECO:0000313" key="3">
    <source>
        <dbReference type="Proteomes" id="UP001061361"/>
    </source>
</evidence>
<evidence type="ECO:0000313" key="2">
    <source>
        <dbReference type="EMBL" id="BDQ35190.1"/>
    </source>
</evidence>
<keyword evidence="1" id="KW-1133">Transmembrane helix</keyword>
<keyword evidence="3" id="KW-1185">Reference proteome</keyword>
<name>A0ABM8AUN3_9BACT</name>
<accession>A0ABM8AUN3</accession>